<comment type="caution">
    <text evidence="2">The sequence shown here is derived from an EMBL/GenBank/DDBJ whole genome shotgun (WGS) entry which is preliminary data.</text>
</comment>
<dbReference type="PROSITE" id="PS51688">
    <property type="entry name" value="ICA"/>
    <property type="match status" value="1"/>
</dbReference>
<evidence type="ECO:0000259" key="1">
    <source>
        <dbReference type="PROSITE" id="PS51688"/>
    </source>
</evidence>
<sequence length="202" mass="21894">MWIGNNSDTDLRFGTNNSTYGICLGGTNRGRWGFGTTYPAYGLHNALTVSTTIDPASSGVAYFLKSGGLVSSLGPLSAIPVGIGTVGAILAGSSCYTTSDARIKKDFTKLYDYVADAMLKVESLLYRYKSDDDTIPLHLGYKAQDLIRVGLPHCINFVPNEDMHVEDAEVDAEGIQYSVDYSKMVCLLHKLVFSNNRGKLTS</sequence>
<accession>A0A9W6TKA9</accession>
<organism evidence="2 3">
    <name type="scientific">Phytophthora fragariaefolia</name>
    <dbReference type="NCBI Taxonomy" id="1490495"/>
    <lineage>
        <taxon>Eukaryota</taxon>
        <taxon>Sar</taxon>
        <taxon>Stramenopiles</taxon>
        <taxon>Oomycota</taxon>
        <taxon>Peronosporomycetes</taxon>
        <taxon>Peronosporales</taxon>
        <taxon>Peronosporaceae</taxon>
        <taxon>Phytophthora</taxon>
    </lineage>
</organism>
<dbReference type="OrthoDB" id="10250504at2759"/>
<dbReference type="AlphaFoldDB" id="A0A9W6TKA9"/>
<dbReference type="EMBL" id="BSXT01000001">
    <property type="protein sequence ID" value="GMF14360.1"/>
    <property type="molecule type" value="Genomic_DNA"/>
</dbReference>
<reference evidence="2" key="1">
    <citation type="submission" date="2023-04" db="EMBL/GenBank/DDBJ databases">
        <title>Phytophthora fragariaefolia NBRC 109709.</title>
        <authorList>
            <person name="Ichikawa N."/>
            <person name="Sato H."/>
            <person name="Tonouchi N."/>
        </authorList>
    </citation>
    <scope>NUCLEOTIDE SEQUENCE</scope>
    <source>
        <strain evidence="2">NBRC 109709</strain>
    </source>
</reference>
<evidence type="ECO:0000313" key="2">
    <source>
        <dbReference type="EMBL" id="GMF14360.1"/>
    </source>
</evidence>
<gene>
    <name evidence="2" type="ORF">Pfra01_000001200</name>
</gene>
<dbReference type="Gene3D" id="1.10.10.10">
    <property type="entry name" value="Winged helix-like DNA-binding domain superfamily/Winged helix DNA-binding domain"/>
    <property type="match status" value="1"/>
</dbReference>
<protein>
    <submittedName>
        <fullName evidence="2">Unnamed protein product</fullName>
    </submittedName>
</protein>
<dbReference type="Proteomes" id="UP001165121">
    <property type="component" value="Unassembled WGS sequence"/>
</dbReference>
<dbReference type="Pfam" id="PF13884">
    <property type="entry name" value="Peptidase_S74"/>
    <property type="match status" value="1"/>
</dbReference>
<feature type="domain" description="Peptidase S74" evidence="1">
    <location>
        <begin position="99"/>
        <end position="202"/>
    </location>
</feature>
<dbReference type="InterPro" id="IPR036388">
    <property type="entry name" value="WH-like_DNA-bd_sf"/>
</dbReference>
<proteinExistence type="predicted"/>
<dbReference type="InterPro" id="IPR030392">
    <property type="entry name" value="S74_ICA"/>
</dbReference>
<evidence type="ECO:0000313" key="3">
    <source>
        <dbReference type="Proteomes" id="UP001165121"/>
    </source>
</evidence>
<keyword evidence="3" id="KW-1185">Reference proteome</keyword>
<name>A0A9W6TKA9_9STRA</name>